<evidence type="ECO:0000313" key="1">
    <source>
        <dbReference type="EMBL" id="GEM75029.1"/>
    </source>
</evidence>
<comment type="caution">
    <text evidence="1">The sequence shown here is derived from an EMBL/GenBank/DDBJ whole genome shotgun (WGS) entry which is preliminary data.</text>
</comment>
<protein>
    <submittedName>
        <fullName evidence="1">Uncharacterized protein</fullName>
    </submittedName>
</protein>
<proteinExistence type="predicted"/>
<dbReference type="AlphaFoldDB" id="A0A511QCL2"/>
<name>A0A511QCL2_9VIBR</name>
<reference evidence="1 2" key="1">
    <citation type="submission" date="2019-07" db="EMBL/GenBank/DDBJ databases">
        <title>Whole genome shotgun sequence of Vibrio sagamiensis NBRC 104589.</title>
        <authorList>
            <person name="Hosoyama A."/>
            <person name="Uohara A."/>
            <person name="Ohji S."/>
            <person name="Ichikawa N."/>
        </authorList>
    </citation>
    <scope>NUCLEOTIDE SEQUENCE [LARGE SCALE GENOMIC DNA]</scope>
    <source>
        <strain evidence="1 2">NBRC 104589</strain>
    </source>
</reference>
<organism evidence="1 2">
    <name type="scientific">Vibrio sagamiensis NBRC 104589</name>
    <dbReference type="NCBI Taxonomy" id="1219064"/>
    <lineage>
        <taxon>Bacteria</taxon>
        <taxon>Pseudomonadati</taxon>
        <taxon>Pseudomonadota</taxon>
        <taxon>Gammaproteobacteria</taxon>
        <taxon>Vibrionales</taxon>
        <taxon>Vibrionaceae</taxon>
        <taxon>Vibrio</taxon>
    </lineage>
</organism>
<gene>
    <name evidence="1" type="ORF">VSA01S_11410</name>
</gene>
<evidence type="ECO:0000313" key="2">
    <source>
        <dbReference type="Proteomes" id="UP000321922"/>
    </source>
</evidence>
<sequence length="69" mass="7629">MAASKLPHQSIGMPFLGMKGWIMYVDYEPNNGIMTIDFIGYLIKRTINEPAARMGSILKLNTVALAGEK</sequence>
<keyword evidence="2" id="KW-1185">Reference proteome</keyword>
<dbReference type="Proteomes" id="UP000321922">
    <property type="component" value="Unassembled WGS sequence"/>
</dbReference>
<dbReference type="EMBL" id="BJXJ01000008">
    <property type="protein sequence ID" value="GEM75029.1"/>
    <property type="molecule type" value="Genomic_DNA"/>
</dbReference>
<accession>A0A511QCL2</accession>